<dbReference type="KEGG" id="mcal:110299786"/>
<evidence type="ECO:0000313" key="3">
    <source>
        <dbReference type="RefSeq" id="XP_021025291.1"/>
    </source>
</evidence>
<evidence type="ECO:0000313" key="2">
    <source>
        <dbReference type="Proteomes" id="UP000515126"/>
    </source>
</evidence>
<sequence>MPAPPLWSGGAGPAVQPLLWSPPSPGARRGGAPSLPSSGSSPRRRLSATPVAGTRVRLVAEASPRTPCPFDSRTGDGHVPTRIGGPAPGRLGAPVARCAPSSCGSGAGSGPPALAGLLRPKT</sequence>
<reference evidence="3" key="1">
    <citation type="submission" date="2025-08" db="UniProtKB">
        <authorList>
            <consortium name="RefSeq"/>
        </authorList>
    </citation>
    <scope>IDENTIFICATION</scope>
</reference>
<feature type="region of interest" description="Disordered" evidence="1">
    <location>
        <begin position="1"/>
        <end position="122"/>
    </location>
</feature>
<dbReference type="GeneID" id="110299786"/>
<protein>
    <submittedName>
        <fullName evidence="3">Uncharacterized protein LOC110299786</fullName>
    </submittedName>
</protein>
<gene>
    <name evidence="3" type="primary">LOC110299786</name>
</gene>
<evidence type="ECO:0000256" key="1">
    <source>
        <dbReference type="SAM" id="MobiDB-lite"/>
    </source>
</evidence>
<name>A0A6P5Q6K3_MUSCR</name>
<dbReference type="Proteomes" id="UP000515126">
    <property type="component" value="Chromosome 8"/>
</dbReference>
<keyword evidence="2" id="KW-1185">Reference proteome</keyword>
<accession>A0A6P5Q6K3</accession>
<organism evidence="2 3">
    <name type="scientific">Mus caroli</name>
    <name type="common">Ryukyu mouse</name>
    <name type="synonym">Ricefield mouse</name>
    <dbReference type="NCBI Taxonomy" id="10089"/>
    <lineage>
        <taxon>Eukaryota</taxon>
        <taxon>Metazoa</taxon>
        <taxon>Chordata</taxon>
        <taxon>Craniata</taxon>
        <taxon>Vertebrata</taxon>
        <taxon>Euteleostomi</taxon>
        <taxon>Mammalia</taxon>
        <taxon>Eutheria</taxon>
        <taxon>Euarchontoglires</taxon>
        <taxon>Glires</taxon>
        <taxon>Rodentia</taxon>
        <taxon>Myomorpha</taxon>
        <taxon>Muroidea</taxon>
        <taxon>Muridae</taxon>
        <taxon>Murinae</taxon>
        <taxon>Mus</taxon>
        <taxon>Mus</taxon>
    </lineage>
</organism>
<proteinExistence type="predicted"/>
<dbReference type="RefSeq" id="XP_021025291.1">
    <property type="nucleotide sequence ID" value="XM_021169632.2"/>
</dbReference>
<feature type="compositionally biased region" description="Low complexity" evidence="1">
    <location>
        <begin position="26"/>
        <end position="41"/>
    </location>
</feature>
<dbReference type="AlphaFoldDB" id="A0A6P5Q6K3"/>
<feature type="compositionally biased region" description="Low complexity" evidence="1">
    <location>
        <begin position="96"/>
        <end position="122"/>
    </location>
</feature>